<keyword evidence="3" id="KW-1185">Reference proteome</keyword>
<gene>
    <name evidence="2" type="ORF">ACFS25_31575</name>
</gene>
<evidence type="ECO:0000313" key="3">
    <source>
        <dbReference type="Proteomes" id="UP001597512"/>
    </source>
</evidence>
<evidence type="ECO:0000313" key="2">
    <source>
        <dbReference type="EMBL" id="MFD2938346.1"/>
    </source>
</evidence>
<dbReference type="RefSeq" id="WP_381509186.1">
    <property type="nucleotide sequence ID" value="NZ_JBHUOM010000058.1"/>
</dbReference>
<reference evidence="3" key="1">
    <citation type="journal article" date="2019" name="Int. J. Syst. Evol. Microbiol.">
        <title>The Global Catalogue of Microorganisms (GCM) 10K type strain sequencing project: providing services to taxonomists for standard genome sequencing and annotation.</title>
        <authorList>
            <consortium name="The Broad Institute Genomics Platform"/>
            <consortium name="The Broad Institute Genome Sequencing Center for Infectious Disease"/>
            <person name="Wu L."/>
            <person name="Ma J."/>
        </authorList>
    </citation>
    <scope>NUCLEOTIDE SEQUENCE [LARGE SCALE GENOMIC DNA]</scope>
    <source>
        <strain evidence="3">KCTC 52490</strain>
    </source>
</reference>
<name>A0ABW6AS55_9BACT</name>
<feature type="compositionally biased region" description="Low complexity" evidence="1">
    <location>
        <begin position="9"/>
        <end position="28"/>
    </location>
</feature>
<evidence type="ECO:0000256" key="1">
    <source>
        <dbReference type="SAM" id="MobiDB-lite"/>
    </source>
</evidence>
<feature type="region of interest" description="Disordered" evidence="1">
    <location>
        <begin position="1"/>
        <end position="38"/>
    </location>
</feature>
<dbReference type="EMBL" id="JBHUOM010000058">
    <property type="protein sequence ID" value="MFD2938346.1"/>
    <property type="molecule type" value="Genomic_DNA"/>
</dbReference>
<proteinExistence type="predicted"/>
<protein>
    <submittedName>
        <fullName evidence="2">Uncharacterized protein</fullName>
    </submittedName>
</protein>
<accession>A0ABW6AS55</accession>
<comment type="caution">
    <text evidence="2">The sequence shown here is derived from an EMBL/GenBank/DDBJ whole genome shotgun (WGS) entry which is preliminary data.</text>
</comment>
<dbReference type="Proteomes" id="UP001597512">
    <property type="component" value="Unassembled WGS sequence"/>
</dbReference>
<sequence length="77" mass="8299">MKADTSVLTKPTPTKSASSTTAKAARSTQQGPLPGKGPWFRLDGVWYTKDEADEWVIMPGQPKAKGLKRLKPANVSS</sequence>
<organism evidence="2 3">
    <name type="scientific">Spirosoma flavum</name>
    <dbReference type="NCBI Taxonomy" id="2048557"/>
    <lineage>
        <taxon>Bacteria</taxon>
        <taxon>Pseudomonadati</taxon>
        <taxon>Bacteroidota</taxon>
        <taxon>Cytophagia</taxon>
        <taxon>Cytophagales</taxon>
        <taxon>Cytophagaceae</taxon>
        <taxon>Spirosoma</taxon>
    </lineage>
</organism>